<feature type="transmembrane region" description="Helical" evidence="6">
    <location>
        <begin position="202"/>
        <end position="219"/>
    </location>
</feature>
<comment type="caution">
    <text evidence="8">The sequence shown here is derived from an EMBL/GenBank/DDBJ whole genome shotgun (WGS) entry which is preliminary data.</text>
</comment>
<evidence type="ECO:0000256" key="2">
    <source>
        <dbReference type="ARBA" id="ARBA00022475"/>
    </source>
</evidence>
<dbReference type="PATRIC" id="fig|1125699.3.peg.1810"/>
<feature type="transmembrane region" description="Helical" evidence="6">
    <location>
        <begin position="246"/>
        <end position="266"/>
    </location>
</feature>
<dbReference type="PANTHER" id="PTHR32322">
    <property type="entry name" value="INNER MEMBRANE TRANSPORTER"/>
    <property type="match status" value="1"/>
</dbReference>
<dbReference type="PANTHER" id="PTHR32322:SF18">
    <property type="entry name" value="S-ADENOSYLMETHIONINE_S-ADENOSYLHOMOCYSTEINE TRANSPORTER"/>
    <property type="match status" value="1"/>
</dbReference>
<name>S3L3R7_TREMA</name>
<accession>S3L3R7</accession>
<keyword evidence="3 6" id="KW-0812">Transmembrane</keyword>
<comment type="subcellular location">
    <subcellularLocation>
        <location evidence="1">Cell membrane</location>
        <topology evidence="1">Multi-pass membrane protein</topology>
    </subcellularLocation>
</comment>
<dbReference type="OrthoDB" id="9805239at2"/>
<evidence type="ECO:0000256" key="3">
    <source>
        <dbReference type="ARBA" id="ARBA00022692"/>
    </source>
</evidence>
<evidence type="ECO:0000256" key="1">
    <source>
        <dbReference type="ARBA" id="ARBA00004651"/>
    </source>
</evidence>
<feature type="transmembrane region" description="Helical" evidence="6">
    <location>
        <begin position="78"/>
        <end position="98"/>
    </location>
</feature>
<dbReference type="STRING" id="1125699.HMPREF9194_01790"/>
<dbReference type="InterPro" id="IPR000620">
    <property type="entry name" value="EamA_dom"/>
</dbReference>
<keyword evidence="9" id="KW-1185">Reference proteome</keyword>
<evidence type="ECO:0000313" key="8">
    <source>
        <dbReference type="EMBL" id="EPF31444.1"/>
    </source>
</evidence>
<dbReference type="EMBL" id="ATFF01000006">
    <property type="protein sequence ID" value="EPF31444.1"/>
    <property type="molecule type" value="Genomic_DNA"/>
</dbReference>
<keyword evidence="4 6" id="KW-1133">Transmembrane helix</keyword>
<evidence type="ECO:0000259" key="7">
    <source>
        <dbReference type="Pfam" id="PF00892"/>
    </source>
</evidence>
<dbReference type="AlphaFoldDB" id="S3L3R7"/>
<keyword evidence="2" id="KW-1003">Cell membrane</keyword>
<dbReference type="RefSeq" id="WP_016526053.1">
    <property type="nucleotide sequence ID" value="NZ_KE332518.1"/>
</dbReference>
<evidence type="ECO:0000256" key="6">
    <source>
        <dbReference type="SAM" id="Phobius"/>
    </source>
</evidence>
<gene>
    <name evidence="8" type="ORF">HMPREF9194_01790</name>
</gene>
<feature type="transmembrane region" description="Helical" evidence="6">
    <location>
        <begin position="12"/>
        <end position="34"/>
    </location>
</feature>
<feature type="transmembrane region" description="Helical" evidence="6">
    <location>
        <begin position="40"/>
        <end position="58"/>
    </location>
</feature>
<evidence type="ECO:0000313" key="9">
    <source>
        <dbReference type="Proteomes" id="UP000014541"/>
    </source>
</evidence>
<protein>
    <recommendedName>
        <fullName evidence="7">EamA domain-containing protein</fullName>
    </recommendedName>
</protein>
<keyword evidence="5 6" id="KW-0472">Membrane</keyword>
<feature type="transmembrane region" description="Helical" evidence="6">
    <location>
        <begin position="278"/>
        <end position="295"/>
    </location>
</feature>
<organism evidence="8 9">
    <name type="scientific">Treponema maltophilum ATCC 51939</name>
    <dbReference type="NCBI Taxonomy" id="1125699"/>
    <lineage>
        <taxon>Bacteria</taxon>
        <taxon>Pseudomonadati</taxon>
        <taxon>Spirochaetota</taxon>
        <taxon>Spirochaetia</taxon>
        <taxon>Spirochaetales</taxon>
        <taxon>Treponemataceae</taxon>
        <taxon>Treponema</taxon>
    </lineage>
</organism>
<feature type="transmembrane region" description="Helical" evidence="6">
    <location>
        <begin position="169"/>
        <end position="190"/>
    </location>
</feature>
<feature type="transmembrane region" description="Helical" evidence="6">
    <location>
        <begin position="104"/>
        <end position="126"/>
    </location>
</feature>
<sequence>MQYQTPQRTIAGYALVAFSILTWGCTFISTKILLNAFSPAEILFIRFLIAYVSLWILAPRSLKLQTGTGSPPRIKQELYFAGAGFFAITLYQFLENIALSYTQASNVCVIASTAPIFTAIAVRLCLKKSPQAKPVNLRFILGFICAMVGISLISFSGKTQLQLNPAGDLLAFCGAVVWAGYSVLITKVNDLNLPPLESTRRIFFYALLTMLPAVVFSELTGQRGAGADFASSFALSMRRFADMQNIAHFVFLGVGASALTYSAWALAGKYLGIVKTSLFIYVIPVITVIAAAVFLNERITLMSAAGTLLTIIGLFVSG</sequence>
<proteinExistence type="predicted"/>
<feature type="domain" description="EamA" evidence="7">
    <location>
        <begin position="167"/>
        <end position="316"/>
    </location>
</feature>
<dbReference type="SUPFAM" id="SSF103481">
    <property type="entry name" value="Multidrug resistance efflux transporter EmrE"/>
    <property type="match status" value="2"/>
</dbReference>
<dbReference type="InterPro" id="IPR037185">
    <property type="entry name" value="EmrE-like"/>
</dbReference>
<dbReference type="Proteomes" id="UP000014541">
    <property type="component" value="Unassembled WGS sequence"/>
</dbReference>
<dbReference type="InterPro" id="IPR050638">
    <property type="entry name" value="AA-Vitamin_Transporters"/>
</dbReference>
<feature type="domain" description="EamA" evidence="7">
    <location>
        <begin position="12"/>
        <end position="154"/>
    </location>
</feature>
<evidence type="ECO:0000256" key="5">
    <source>
        <dbReference type="ARBA" id="ARBA00023136"/>
    </source>
</evidence>
<dbReference type="HOGENOM" id="CLU_033863_4_1_12"/>
<feature type="transmembrane region" description="Helical" evidence="6">
    <location>
        <begin position="138"/>
        <end position="157"/>
    </location>
</feature>
<evidence type="ECO:0000256" key="4">
    <source>
        <dbReference type="ARBA" id="ARBA00022989"/>
    </source>
</evidence>
<dbReference type="eggNOG" id="COG0697">
    <property type="taxonomic scope" value="Bacteria"/>
</dbReference>
<reference evidence="8 9" key="1">
    <citation type="submission" date="2013-04" db="EMBL/GenBank/DDBJ databases">
        <title>The Genome Sequence of Treponema maltophilum ATCC 51939.</title>
        <authorList>
            <consortium name="The Broad Institute Genomics Platform"/>
            <person name="Earl A."/>
            <person name="Ward D."/>
            <person name="Feldgarden M."/>
            <person name="Gevers D."/>
            <person name="Leonetti C."/>
            <person name="Blanton J.M."/>
            <person name="Dewhirst F.E."/>
            <person name="Izard J."/>
            <person name="Walker B."/>
            <person name="Young S."/>
            <person name="Zeng Q."/>
            <person name="Gargeya S."/>
            <person name="Fitzgerald M."/>
            <person name="Haas B."/>
            <person name="Abouelleil A."/>
            <person name="Allen A.W."/>
            <person name="Alvarado L."/>
            <person name="Arachchi H.M."/>
            <person name="Berlin A.M."/>
            <person name="Chapman S.B."/>
            <person name="Gainer-Dewar J."/>
            <person name="Goldberg J."/>
            <person name="Griggs A."/>
            <person name="Gujja S."/>
            <person name="Hansen M."/>
            <person name="Howarth C."/>
            <person name="Imamovic A."/>
            <person name="Ireland A."/>
            <person name="Larimer J."/>
            <person name="McCowan C."/>
            <person name="Murphy C."/>
            <person name="Pearson M."/>
            <person name="Poon T.W."/>
            <person name="Priest M."/>
            <person name="Roberts A."/>
            <person name="Saif S."/>
            <person name="Shea T."/>
            <person name="Sisk P."/>
            <person name="Sykes S."/>
            <person name="Wortman J."/>
            <person name="Nusbaum C."/>
            <person name="Birren B."/>
        </authorList>
    </citation>
    <scope>NUCLEOTIDE SEQUENCE [LARGE SCALE GENOMIC DNA]</scope>
    <source>
        <strain evidence="8 9">ATCC 51939</strain>
    </source>
</reference>
<feature type="transmembrane region" description="Helical" evidence="6">
    <location>
        <begin position="301"/>
        <end position="317"/>
    </location>
</feature>
<dbReference type="GO" id="GO:0005886">
    <property type="term" value="C:plasma membrane"/>
    <property type="evidence" value="ECO:0007669"/>
    <property type="project" value="UniProtKB-SubCell"/>
</dbReference>
<dbReference type="Pfam" id="PF00892">
    <property type="entry name" value="EamA"/>
    <property type="match status" value="2"/>
</dbReference>